<dbReference type="Proteomes" id="UP000319576">
    <property type="component" value="Chromosome"/>
</dbReference>
<dbReference type="InterPro" id="IPR027417">
    <property type="entry name" value="P-loop_NTPase"/>
</dbReference>
<dbReference type="OrthoDB" id="9761914at2"/>
<dbReference type="PANTHER" id="PTHR30267:SF2">
    <property type="entry name" value="PROTEIN PRKA"/>
    <property type="match status" value="1"/>
</dbReference>
<dbReference type="KEGG" id="uli:ETAA1_31180"/>
<dbReference type="AlphaFoldDB" id="A0A517XUG4"/>
<proteinExistence type="predicted"/>
<dbReference type="PANTHER" id="PTHR30267">
    <property type="entry name" value="PROTEIN KINASE PRKA"/>
    <property type="match status" value="1"/>
</dbReference>
<feature type="domain" description="PrkA AAA" evidence="1">
    <location>
        <begin position="27"/>
        <end position="414"/>
    </location>
</feature>
<gene>
    <name evidence="2" type="ORF">ETAA1_31180</name>
</gene>
<dbReference type="InterPro" id="IPR010650">
    <property type="entry name" value="PrkA_C"/>
</dbReference>
<evidence type="ECO:0000313" key="2">
    <source>
        <dbReference type="EMBL" id="QDU21153.1"/>
    </source>
</evidence>
<protein>
    <recommendedName>
        <fullName evidence="1">PrkA AAA domain-containing protein</fullName>
    </recommendedName>
</protein>
<dbReference type="SUPFAM" id="SSF52540">
    <property type="entry name" value="P-loop containing nucleoside triphosphate hydrolases"/>
    <property type="match status" value="1"/>
</dbReference>
<keyword evidence="3" id="KW-1185">Reference proteome</keyword>
<dbReference type="Pfam" id="PF06798">
    <property type="entry name" value="PrkA"/>
    <property type="match status" value="1"/>
</dbReference>
<organism evidence="2 3">
    <name type="scientific">Urbifossiella limnaea</name>
    <dbReference type="NCBI Taxonomy" id="2528023"/>
    <lineage>
        <taxon>Bacteria</taxon>
        <taxon>Pseudomonadati</taxon>
        <taxon>Planctomycetota</taxon>
        <taxon>Planctomycetia</taxon>
        <taxon>Gemmatales</taxon>
        <taxon>Gemmataceae</taxon>
        <taxon>Urbifossiella</taxon>
    </lineage>
</organism>
<dbReference type="RefSeq" id="WP_145239887.1">
    <property type="nucleotide sequence ID" value="NZ_CP036273.1"/>
</dbReference>
<reference evidence="2 3" key="1">
    <citation type="submission" date="2019-02" db="EMBL/GenBank/DDBJ databases">
        <title>Deep-cultivation of Planctomycetes and their phenomic and genomic characterization uncovers novel biology.</title>
        <authorList>
            <person name="Wiegand S."/>
            <person name="Jogler M."/>
            <person name="Boedeker C."/>
            <person name="Pinto D."/>
            <person name="Vollmers J."/>
            <person name="Rivas-Marin E."/>
            <person name="Kohn T."/>
            <person name="Peeters S.H."/>
            <person name="Heuer A."/>
            <person name="Rast P."/>
            <person name="Oberbeckmann S."/>
            <person name="Bunk B."/>
            <person name="Jeske O."/>
            <person name="Meyerdierks A."/>
            <person name="Storesund J.E."/>
            <person name="Kallscheuer N."/>
            <person name="Luecker S."/>
            <person name="Lage O.M."/>
            <person name="Pohl T."/>
            <person name="Merkel B.J."/>
            <person name="Hornburger P."/>
            <person name="Mueller R.-W."/>
            <person name="Bruemmer F."/>
            <person name="Labrenz M."/>
            <person name="Spormann A.M."/>
            <person name="Op den Camp H."/>
            <person name="Overmann J."/>
            <person name="Amann R."/>
            <person name="Jetten M.S.M."/>
            <person name="Mascher T."/>
            <person name="Medema M.H."/>
            <person name="Devos D.P."/>
            <person name="Kaster A.-K."/>
            <person name="Ovreas L."/>
            <person name="Rohde M."/>
            <person name="Galperin M.Y."/>
            <person name="Jogler C."/>
        </authorList>
    </citation>
    <scope>NUCLEOTIDE SEQUENCE [LARGE SCALE GENOMIC DNA]</scope>
    <source>
        <strain evidence="2 3">ETA_A1</strain>
    </source>
</reference>
<dbReference type="Pfam" id="PF08298">
    <property type="entry name" value="AAA_PrkA"/>
    <property type="match status" value="1"/>
</dbReference>
<sequence length="682" mass="78475">MAAAAAILDSIRSQIDLTDYKKLHWEGSFQDYLNTVLAQPAVTRTAYQRLYDMVMSHGTEDIYENKDKLTRFKFFTDFAARHGDGIYGLDRSLMQLVNTFKSAALGYGTERRVILLHGPVGSAKSTIARLLKRGLEEYSRTDEGMLFSFSWKGPDGTWVKDPMHGEPLQLVPEEYRAELVGRLNENGAKPYAYEVRIKGDLSPFSRYEYATRLQKYDGDWLKMLDNEVRVYRMLLSEKDRVGIGTFQPKDEKNQDSTELTGDINYRKIAEYGSDSDPRAFNFDGELNIANRGIVEFIEVLKLDVAFLYDLLGASQEHKIKPKKFAQTDIDEVILGHTNEPEYRRLQNNEFMEALRDRTVKIDIPYVTRLRDEVKIYEKDYSTAKVRGKHIAPHTVEVAAMWAVLTRLTPPKHASLSVLQKLKLYNGKTMPGFTEDNVIELKRDAVAEGMTGISPRYIQDKISNALVAHPDEDNINPFMVMKELEDGLRHHSLIKDEDQYRHYKELLSVVREEYEDIVKNEVQRAIAADEDALVRLCGNYMDNVKAYTQREKVRDRYTGNYGEPDERLMRSVEEKIDIPEGRKDDFRREIMNYIGALAIDGKKFDYKTNERLQKALELKLFEDQKDSIKLSSIVSNVVDKATQEKIDVVKSRLIRNYGYNESSATDVLNFVASIFARGNPKPK</sequence>
<dbReference type="EMBL" id="CP036273">
    <property type="protein sequence ID" value="QDU21153.1"/>
    <property type="molecule type" value="Genomic_DNA"/>
</dbReference>
<evidence type="ECO:0000259" key="1">
    <source>
        <dbReference type="SMART" id="SM00763"/>
    </source>
</evidence>
<dbReference type="InterPro" id="IPR013153">
    <property type="entry name" value="Prk_AAA"/>
</dbReference>
<name>A0A517XUG4_9BACT</name>
<evidence type="ECO:0000313" key="3">
    <source>
        <dbReference type="Proteomes" id="UP000319576"/>
    </source>
</evidence>
<dbReference type="SMART" id="SM00763">
    <property type="entry name" value="AAA_PrkA"/>
    <property type="match status" value="1"/>
</dbReference>
<dbReference type="GO" id="GO:0004672">
    <property type="term" value="F:protein kinase activity"/>
    <property type="evidence" value="ECO:0007669"/>
    <property type="project" value="TreeGrafter"/>
</dbReference>
<accession>A0A517XUG4</accession>